<protein>
    <submittedName>
        <fullName evidence="2">Hypothetical transcript</fullName>
    </submittedName>
</protein>
<sequence length="106" mass="11691">MLCNYYALALCNCTDSSSSAISFASLSEDQCFRLILLFLFCTILYRFSVLHTGMLVDSSLSHILSSPLPFSLPPSLPPILPFNSSFFQMSSLTLTFISSSIIGLLY</sequence>
<keyword evidence="1" id="KW-1133">Transmembrane helix</keyword>
<evidence type="ECO:0000256" key="1">
    <source>
        <dbReference type="SAM" id="Phobius"/>
    </source>
</evidence>
<accession>A0A068XXI9</accession>
<keyword evidence="1" id="KW-0812">Transmembrane</keyword>
<dbReference type="Proteomes" id="UP000017246">
    <property type="component" value="Unassembled WGS sequence"/>
</dbReference>
<keyword evidence="3" id="KW-1185">Reference proteome</keyword>
<evidence type="ECO:0000313" key="2">
    <source>
        <dbReference type="EMBL" id="CDS35565.1"/>
    </source>
</evidence>
<evidence type="ECO:0000313" key="3">
    <source>
        <dbReference type="Proteomes" id="UP000017246"/>
    </source>
</evidence>
<feature type="transmembrane region" description="Helical" evidence="1">
    <location>
        <begin position="34"/>
        <end position="56"/>
    </location>
</feature>
<dbReference type="EMBL" id="LN902253">
    <property type="protein sequence ID" value="CDS35565.1"/>
    <property type="molecule type" value="Genomic_DNA"/>
</dbReference>
<organism evidence="2 3">
    <name type="scientific">Echinococcus multilocularis</name>
    <name type="common">Fox tapeworm</name>
    <dbReference type="NCBI Taxonomy" id="6211"/>
    <lineage>
        <taxon>Eukaryota</taxon>
        <taxon>Metazoa</taxon>
        <taxon>Spiralia</taxon>
        <taxon>Lophotrochozoa</taxon>
        <taxon>Platyhelminthes</taxon>
        <taxon>Cestoda</taxon>
        <taxon>Eucestoda</taxon>
        <taxon>Cyclophyllidea</taxon>
        <taxon>Taeniidae</taxon>
        <taxon>Echinococcus</taxon>
    </lineage>
</organism>
<reference evidence="2" key="2">
    <citation type="submission" date="2015-11" db="EMBL/GenBank/DDBJ databases">
        <authorList>
            <person name="Zhang Y."/>
            <person name="Guo Z."/>
        </authorList>
    </citation>
    <scope>NUCLEOTIDE SEQUENCE</scope>
</reference>
<name>A0A068XXI9_ECHMU</name>
<feature type="transmembrane region" description="Helical" evidence="1">
    <location>
        <begin position="86"/>
        <end position="105"/>
    </location>
</feature>
<gene>
    <name evidence="2" type="ORF">EmuJ_000313700</name>
</gene>
<keyword evidence="1" id="KW-0472">Membrane</keyword>
<proteinExistence type="predicted"/>
<reference evidence="2" key="1">
    <citation type="journal article" date="2013" name="Nature">
        <title>The genomes of four tapeworm species reveal adaptations to parasitism.</title>
        <authorList>
            <person name="Tsai I.J."/>
            <person name="Zarowiecki M."/>
            <person name="Holroyd N."/>
            <person name="Garciarrubio A."/>
            <person name="Sanchez-Flores A."/>
            <person name="Brooks K.L."/>
            <person name="Tracey A."/>
            <person name="Bobes R.J."/>
            <person name="Fragoso G."/>
            <person name="Sciutto E."/>
            <person name="Aslett M."/>
            <person name="Beasley H."/>
            <person name="Bennett H.M."/>
            <person name="Cai J."/>
            <person name="Camicia F."/>
            <person name="Clark R."/>
            <person name="Cucher M."/>
            <person name="De Silva N."/>
            <person name="Day T.A."/>
            <person name="Deplazes P."/>
            <person name="Estrada K."/>
            <person name="Fernandez C."/>
            <person name="Holland P.W."/>
            <person name="Hou J."/>
            <person name="Hu S."/>
            <person name="Huckvale T."/>
            <person name="Hung S.S."/>
            <person name="Kamenetzky L."/>
            <person name="Keane J.A."/>
            <person name="Kiss F."/>
            <person name="Koziol U."/>
            <person name="Lambert O."/>
            <person name="Liu K."/>
            <person name="Luo X."/>
            <person name="Luo Y."/>
            <person name="Macchiaroli N."/>
            <person name="Nichol S."/>
            <person name="Paps J."/>
            <person name="Parkinson J."/>
            <person name="Pouchkina-Stantcheva N."/>
            <person name="Riddiford N."/>
            <person name="Rosenzvit M."/>
            <person name="Salinas G."/>
            <person name="Wasmuth J.D."/>
            <person name="Zamanian M."/>
            <person name="Zheng Y."/>
            <person name="Cai X."/>
            <person name="Soberon X."/>
            <person name="Olson P.D."/>
            <person name="Laclette J.P."/>
            <person name="Brehm K."/>
            <person name="Berriman M."/>
            <person name="Garciarrubio A."/>
            <person name="Bobes R.J."/>
            <person name="Fragoso G."/>
            <person name="Sanchez-Flores A."/>
            <person name="Estrada K."/>
            <person name="Cevallos M.A."/>
            <person name="Morett E."/>
            <person name="Gonzalez V."/>
            <person name="Portillo T."/>
            <person name="Ochoa-Leyva A."/>
            <person name="Jose M.V."/>
            <person name="Sciutto E."/>
            <person name="Landa A."/>
            <person name="Jimenez L."/>
            <person name="Valdes V."/>
            <person name="Carrero J.C."/>
            <person name="Larralde C."/>
            <person name="Morales-Montor J."/>
            <person name="Limon-Lason J."/>
            <person name="Soberon X."/>
            <person name="Laclette J.P."/>
        </authorList>
    </citation>
    <scope>NUCLEOTIDE SEQUENCE [LARGE SCALE GENOMIC DNA]</scope>
</reference>
<dbReference type="AlphaFoldDB" id="A0A068XXI9"/>